<feature type="domain" description="J" evidence="5">
    <location>
        <begin position="38"/>
        <end position="109"/>
    </location>
</feature>
<dbReference type="CDD" id="cd06257">
    <property type="entry name" value="DnaJ"/>
    <property type="match status" value="1"/>
</dbReference>
<keyword evidence="4" id="KW-0408">Iron</keyword>
<evidence type="ECO:0000313" key="7">
    <source>
        <dbReference type="EMBL" id="KAK2867116.1"/>
    </source>
</evidence>
<dbReference type="SUPFAM" id="SSF46565">
    <property type="entry name" value="Chaperone J-domain"/>
    <property type="match status" value="1"/>
</dbReference>
<keyword evidence="3" id="KW-0862">Zinc</keyword>
<keyword evidence="8" id="KW-1185">Reference proteome</keyword>
<dbReference type="PROSITE" id="PS51074">
    <property type="entry name" value="DPH_MB"/>
    <property type="match status" value="1"/>
</dbReference>
<keyword evidence="2" id="KW-0479">Metal-binding</keyword>
<dbReference type="Pfam" id="PF00226">
    <property type="entry name" value="DnaJ"/>
    <property type="match status" value="1"/>
</dbReference>
<evidence type="ECO:0000256" key="2">
    <source>
        <dbReference type="ARBA" id="ARBA00022723"/>
    </source>
</evidence>
<accession>A0AA88T754</accession>
<dbReference type="InterPro" id="IPR001623">
    <property type="entry name" value="DnaJ_domain"/>
</dbReference>
<evidence type="ECO:0000256" key="1">
    <source>
        <dbReference type="ARBA" id="ARBA00006169"/>
    </source>
</evidence>
<feature type="domain" description="DPH-type MB" evidence="6">
    <location>
        <begin position="120"/>
        <end position="176"/>
    </location>
</feature>
<dbReference type="SMART" id="SM00271">
    <property type="entry name" value="DnaJ"/>
    <property type="match status" value="1"/>
</dbReference>
<name>A0AA88T754_9TELE</name>
<dbReference type="InterPro" id="IPR036869">
    <property type="entry name" value="J_dom_sf"/>
</dbReference>
<dbReference type="PROSITE" id="PS50076">
    <property type="entry name" value="DNAJ_2"/>
    <property type="match status" value="1"/>
</dbReference>
<gene>
    <name evidence="7" type="ORF">Q8A67_025233</name>
</gene>
<dbReference type="InterPro" id="IPR007872">
    <property type="entry name" value="DPH_MB_dom"/>
</dbReference>
<dbReference type="GO" id="GO:0008198">
    <property type="term" value="F:ferrous iron binding"/>
    <property type="evidence" value="ECO:0007669"/>
    <property type="project" value="TreeGrafter"/>
</dbReference>
<dbReference type="AlphaFoldDB" id="A0AA88T754"/>
<dbReference type="PANTHER" id="PTHR45255">
    <property type="entry name" value="DNAJ HOMOLOG SUBFAMILY C MEMBER 24"/>
    <property type="match status" value="1"/>
</dbReference>
<sequence>MDTAGTASFQEPNFRVKFNSGKPLHFRIMADSSCPQKDWYSILGACPTDDIQELKQKYQKLILMFHPDKQRLDVSEGEAEKHLQRFIDVDQAWKILSNEESRKEYNLQLRAKELKQSWPVDAHITLDDMNWDCDTECYTFSCRCGGEFILEKDDLEEMETVVCCDSCSLSIEVKKVRTRAKVECSGGCLHKQLNSIRSDQCDFCHESVTFLLSQEASTAKESKATVPIGSGKGFAS</sequence>
<protein>
    <submittedName>
        <fullName evidence="7">Uncharacterized protein</fullName>
    </submittedName>
</protein>
<dbReference type="Pfam" id="PF05207">
    <property type="entry name" value="Zn_ribbon_CSL"/>
    <property type="match status" value="1"/>
</dbReference>
<dbReference type="Gene3D" id="3.10.660.10">
    <property type="entry name" value="DPH Zinc finger"/>
    <property type="match status" value="1"/>
</dbReference>
<organism evidence="7 8">
    <name type="scientific">Cirrhinus molitorella</name>
    <name type="common">mud carp</name>
    <dbReference type="NCBI Taxonomy" id="172907"/>
    <lineage>
        <taxon>Eukaryota</taxon>
        <taxon>Metazoa</taxon>
        <taxon>Chordata</taxon>
        <taxon>Craniata</taxon>
        <taxon>Vertebrata</taxon>
        <taxon>Euteleostomi</taxon>
        <taxon>Actinopterygii</taxon>
        <taxon>Neopterygii</taxon>
        <taxon>Teleostei</taxon>
        <taxon>Ostariophysi</taxon>
        <taxon>Cypriniformes</taxon>
        <taxon>Cyprinidae</taxon>
        <taxon>Labeoninae</taxon>
        <taxon>Labeonini</taxon>
        <taxon>Cirrhinus</taxon>
    </lineage>
</organism>
<evidence type="ECO:0000259" key="6">
    <source>
        <dbReference type="PROSITE" id="PS51074"/>
    </source>
</evidence>
<dbReference type="FunFam" id="1.10.287.110:FF:000056">
    <property type="entry name" value="DnaJ (Hsp40) homolog, subfamily C, member 24"/>
    <property type="match status" value="1"/>
</dbReference>
<dbReference type="EMBL" id="JAUYZG010000025">
    <property type="protein sequence ID" value="KAK2867116.1"/>
    <property type="molecule type" value="Genomic_DNA"/>
</dbReference>
<dbReference type="GO" id="GO:0001671">
    <property type="term" value="F:ATPase activator activity"/>
    <property type="evidence" value="ECO:0007669"/>
    <property type="project" value="TreeGrafter"/>
</dbReference>
<dbReference type="PRINTS" id="PR00625">
    <property type="entry name" value="JDOMAIN"/>
</dbReference>
<dbReference type="PANTHER" id="PTHR45255:SF1">
    <property type="entry name" value="DNAJ HOMOLOG SUBFAMILY C MEMBER 24"/>
    <property type="match status" value="1"/>
</dbReference>
<dbReference type="SUPFAM" id="SSF144217">
    <property type="entry name" value="CSL zinc finger"/>
    <property type="match status" value="1"/>
</dbReference>
<comment type="similarity">
    <text evidence="1">Belongs to the DPH4 family.</text>
</comment>
<dbReference type="Proteomes" id="UP001187343">
    <property type="component" value="Unassembled WGS sequence"/>
</dbReference>
<evidence type="ECO:0000256" key="4">
    <source>
        <dbReference type="ARBA" id="ARBA00023004"/>
    </source>
</evidence>
<dbReference type="InterPro" id="IPR036671">
    <property type="entry name" value="DPH_MB_sf"/>
</dbReference>
<proteinExistence type="inferred from homology"/>
<evidence type="ECO:0000259" key="5">
    <source>
        <dbReference type="PROSITE" id="PS50076"/>
    </source>
</evidence>
<evidence type="ECO:0000256" key="3">
    <source>
        <dbReference type="ARBA" id="ARBA00022833"/>
    </source>
</evidence>
<evidence type="ECO:0000313" key="8">
    <source>
        <dbReference type="Proteomes" id="UP001187343"/>
    </source>
</evidence>
<dbReference type="Gene3D" id="1.10.287.110">
    <property type="entry name" value="DnaJ domain"/>
    <property type="match status" value="1"/>
</dbReference>
<comment type="caution">
    <text evidence="7">The sequence shown here is derived from an EMBL/GenBank/DDBJ whole genome shotgun (WGS) entry which is preliminary data.</text>
</comment>
<reference evidence="7" key="1">
    <citation type="submission" date="2023-08" db="EMBL/GenBank/DDBJ databases">
        <title>Chromosome-level Genome Assembly of mud carp (Cirrhinus molitorella).</title>
        <authorList>
            <person name="Liu H."/>
        </authorList>
    </citation>
    <scope>NUCLEOTIDE SEQUENCE</scope>
    <source>
        <strain evidence="7">Prfri</strain>
        <tissue evidence="7">Muscle</tissue>
    </source>
</reference>